<name>A0A6G0TFW7_APHGL</name>
<keyword evidence="2" id="KW-1185">Reference proteome</keyword>
<reference evidence="1 2" key="1">
    <citation type="submission" date="2019-08" db="EMBL/GenBank/DDBJ databases">
        <title>The genome of the soybean aphid Biotype 1, its phylome, world population structure and adaptation to the North American continent.</title>
        <authorList>
            <person name="Giordano R."/>
            <person name="Donthu R.K."/>
            <person name="Hernandez A.G."/>
            <person name="Wright C.L."/>
            <person name="Zimin A.V."/>
        </authorList>
    </citation>
    <scope>NUCLEOTIDE SEQUENCE [LARGE SCALE GENOMIC DNA]</scope>
    <source>
        <tissue evidence="1">Whole aphids</tissue>
    </source>
</reference>
<sequence length="187" mass="22215">MVFIPKLKHFILHYFIFLIKKITSRVYHKNMIFKCNFNIYKFHLVCKTFSIQHEYTKLSIQNYNVHLNHTYADETLMDKVIFVAFDKVRSFKSNFRYSKSLSTYFFKLVYNSTFEFLYVVYHQCFEYHVLQLMLVSPSIEEGSSFSSVNVLNSSKCLCFNLASISAVCSATSFFFFRSPFATDFFID</sequence>
<accession>A0A6G0TFW7</accession>
<dbReference type="Proteomes" id="UP000475862">
    <property type="component" value="Unassembled WGS sequence"/>
</dbReference>
<protein>
    <submittedName>
        <fullName evidence="1">Uncharacterized protein</fullName>
    </submittedName>
</protein>
<organism evidence="1 2">
    <name type="scientific">Aphis glycines</name>
    <name type="common">Soybean aphid</name>
    <dbReference type="NCBI Taxonomy" id="307491"/>
    <lineage>
        <taxon>Eukaryota</taxon>
        <taxon>Metazoa</taxon>
        <taxon>Ecdysozoa</taxon>
        <taxon>Arthropoda</taxon>
        <taxon>Hexapoda</taxon>
        <taxon>Insecta</taxon>
        <taxon>Pterygota</taxon>
        <taxon>Neoptera</taxon>
        <taxon>Paraneoptera</taxon>
        <taxon>Hemiptera</taxon>
        <taxon>Sternorrhyncha</taxon>
        <taxon>Aphidomorpha</taxon>
        <taxon>Aphidoidea</taxon>
        <taxon>Aphididae</taxon>
        <taxon>Aphidini</taxon>
        <taxon>Aphis</taxon>
        <taxon>Aphis</taxon>
    </lineage>
</organism>
<evidence type="ECO:0000313" key="1">
    <source>
        <dbReference type="EMBL" id="KAE9531590.1"/>
    </source>
</evidence>
<proteinExistence type="predicted"/>
<evidence type="ECO:0000313" key="2">
    <source>
        <dbReference type="Proteomes" id="UP000475862"/>
    </source>
</evidence>
<comment type="caution">
    <text evidence="1">The sequence shown here is derived from an EMBL/GenBank/DDBJ whole genome shotgun (WGS) entry which is preliminary data.</text>
</comment>
<gene>
    <name evidence="1" type="ORF">AGLY_010796</name>
</gene>
<dbReference type="AlphaFoldDB" id="A0A6G0TFW7"/>
<dbReference type="EMBL" id="VYZN01000041">
    <property type="protein sequence ID" value="KAE9531590.1"/>
    <property type="molecule type" value="Genomic_DNA"/>
</dbReference>